<reference evidence="8 9" key="1">
    <citation type="submission" date="2019-03" db="EMBL/GenBank/DDBJ databases">
        <title>Draft genome sequence of Xylaria hypoxylon DSM 108379, a ubiquitous saprotrophic-parasitic fungi on hardwood.</title>
        <authorList>
            <person name="Buettner E."/>
            <person name="Leonhardt S."/>
            <person name="Gebauer A.M."/>
            <person name="Liers C."/>
            <person name="Hofrichter M."/>
            <person name="Kellner H."/>
        </authorList>
    </citation>
    <scope>NUCLEOTIDE SEQUENCE [LARGE SCALE GENOMIC DNA]</scope>
    <source>
        <strain evidence="8 9">DSM 108379</strain>
    </source>
</reference>
<comment type="subcellular location">
    <subcellularLocation>
        <location evidence="1">Nucleus</location>
    </subcellularLocation>
</comment>
<dbReference type="GO" id="GO:0005634">
    <property type="term" value="C:nucleus"/>
    <property type="evidence" value="ECO:0007669"/>
    <property type="project" value="UniProtKB-SubCell"/>
</dbReference>
<organism evidence="8 9">
    <name type="scientific">Xylaria hypoxylon</name>
    <dbReference type="NCBI Taxonomy" id="37992"/>
    <lineage>
        <taxon>Eukaryota</taxon>
        <taxon>Fungi</taxon>
        <taxon>Dikarya</taxon>
        <taxon>Ascomycota</taxon>
        <taxon>Pezizomycotina</taxon>
        <taxon>Sordariomycetes</taxon>
        <taxon>Xylariomycetidae</taxon>
        <taxon>Xylariales</taxon>
        <taxon>Xylariaceae</taxon>
        <taxon>Xylaria</taxon>
    </lineage>
</organism>
<dbReference type="AlphaFoldDB" id="A0A4Z0XZV2"/>
<gene>
    <name evidence="8" type="ORF">E0Z10_g10749</name>
</gene>
<protein>
    <recommendedName>
        <fullName evidence="10">Transcription factor IIIC subunit 5 HTH domain-containing protein</fullName>
    </recommendedName>
</protein>
<keyword evidence="4" id="KW-0539">Nucleus</keyword>
<dbReference type="GO" id="GO:0001003">
    <property type="term" value="F:RNA polymerase III type 2 promoter sequence-specific DNA binding"/>
    <property type="evidence" value="ECO:0007669"/>
    <property type="project" value="TreeGrafter"/>
</dbReference>
<dbReference type="PANTHER" id="PTHR13230:SF5">
    <property type="entry name" value="GENERAL TRANSCRIPTION FACTOR 3C POLYPEPTIDE 5"/>
    <property type="match status" value="1"/>
</dbReference>
<dbReference type="Pfam" id="PF09734">
    <property type="entry name" value="Tau95"/>
    <property type="match status" value="1"/>
</dbReference>
<evidence type="ECO:0008006" key="10">
    <source>
        <dbReference type="Google" id="ProtNLM"/>
    </source>
</evidence>
<dbReference type="GO" id="GO:0001002">
    <property type="term" value="F:RNA polymerase III type 1 promoter sequence-specific DNA binding"/>
    <property type="evidence" value="ECO:0007669"/>
    <property type="project" value="TreeGrafter"/>
</dbReference>
<evidence type="ECO:0000259" key="6">
    <source>
        <dbReference type="Pfam" id="PF09734"/>
    </source>
</evidence>
<dbReference type="PANTHER" id="PTHR13230">
    <property type="entry name" value="GENERAL TRANSCRIPTION FACTOR IIIC, POLYPEPTIDE 5"/>
    <property type="match status" value="1"/>
</dbReference>
<evidence type="ECO:0000313" key="9">
    <source>
        <dbReference type="Proteomes" id="UP000297716"/>
    </source>
</evidence>
<dbReference type="InterPro" id="IPR042536">
    <property type="entry name" value="TFIIIC_tauA_Sfc1"/>
</dbReference>
<keyword evidence="2" id="KW-0238">DNA-binding</keyword>
<keyword evidence="3" id="KW-0804">Transcription</keyword>
<dbReference type="InterPro" id="IPR019136">
    <property type="entry name" value="TF_IIIC_su-5_HTH"/>
</dbReference>
<dbReference type="InterPro" id="IPR041499">
    <property type="entry name" value="Tfc1/Sfc1_N"/>
</dbReference>
<feature type="region of interest" description="Disordered" evidence="5">
    <location>
        <begin position="589"/>
        <end position="608"/>
    </location>
</feature>
<dbReference type="OrthoDB" id="5598268at2759"/>
<dbReference type="EMBL" id="SKBN01000474">
    <property type="protein sequence ID" value="TGJ77129.1"/>
    <property type="molecule type" value="Genomic_DNA"/>
</dbReference>
<dbReference type="GO" id="GO:0000127">
    <property type="term" value="C:transcription factor TFIIIC complex"/>
    <property type="evidence" value="ECO:0007669"/>
    <property type="project" value="InterPro"/>
</dbReference>
<feature type="region of interest" description="Disordered" evidence="5">
    <location>
        <begin position="1"/>
        <end position="23"/>
    </location>
</feature>
<dbReference type="InterPro" id="IPR040454">
    <property type="entry name" value="TF_IIIC_Tfc1/Sfc1"/>
</dbReference>
<dbReference type="STRING" id="37992.A0A4Z0XZV2"/>
<evidence type="ECO:0000256" key="2">
    <source>
        <dbReference type="ARBA" id="ARBA00023125"/>
    </source>
</evidence>
<dbReference type="Pfam" id="PF17682">
    <property type="entry name" value="Tau95_N"/>
    <property type="match status" value="1"/>
</dbReference>
<evidence type="ECO:0000256" key="5">
    <source>
        <dbReference type="SAM" id="MobiDB-lite"/>
    </source>
</evidence>
<keyword evidence="9" id="KW-1185">Reference proteome</keyword>
<feature type="compositionally biased region" description="Polar residues" evidence="5">
    <location>
        <begin position="132"/>
        <end position="142"/>
    </location>
</feature>
<feature type="region of interest" description="Disordered" evidence="5">
    <location>
        <begin position="526"/>
        <end position="563"/>
    </location>
</feature>
<evidence type="ECO:0000313" key="8">
    <source>
        <dbReference type="EMBL" id="TGJ77129.1"/>
    </source>
</evidence>
<evidence type="ECO:0000256" key="3">
    <source>
        <dbReference type="ARBA" id="ARBA00023163"/>
    </source>
</evidence>
<proteinExistence type="predicted"/>
<accession>A0A4Z0XZV2</accession>
<dbReference type="Proteomes" id="UP000297716">
    <property type="component" value="Unassembled WGS sequence"/>
</dbReference>
<comment type="caution">
    <text evidence="8">The sequence shown here is derived from an EMBL/GenBank/DDBJ whole genome shotgun (WGS) entry which is preliminary data.</text>
</comment>
<dbReference type="GO" id="GO:0006384">
    <property type="term" value="P:transcription initiation at RNA polymerase III promoter"/>
    <property type="evidence" value="ECO:0007669"/>
    <property type="project" value="InterPro"/>
</dbReference>
<evidence type="ECO:0000256" key="4">
    <source>
        <dbReference type="ARBA" id="ARBA00023242"/>
    </source>
</evidence>
<feature type="compositionally biased region" description="Acidic residues" evidence="5">
    <location>
        <begin position="590"/>
        <end position="608"/>
    </location>
</feature>
<sequence>MSHVEVGHTHGRAQITSHVPDKSAPISAPTFQVPERKIVAVDHPCIVVNLDNGLRSFGPKPNFQKLVDDVQEPQALPLWFRPDNPASKPIVSHHAATNNILLKITVPRRTGRKRKRGSNEPFSGISDVLDPTTGSSQMSTVASVARQDYPRTILRKLQDNPEQYQAEAVGMVRDSHRYRGLADFQFANANNPFLTNVAEHLLPLSFSKLRQFKLDEGVAASPGLEIVPPPHFTDKVIGFNYNYEQNPGIIDQGLDEEGETRLINRQGRNKFSYGHFIHHDAFPAPDRPTRMDGEAQKMPESLMQQLRDAMETRPVWTRRAIVNQVRGNYTESVLKVALQLMGYQFRGGPFRDAIVKYGIDPRYDPKYRQYQTLSFKLAKNLVGSTKVPWQTIRRGQVKSYTKNDDPTSHIWDGESYSTDGKLWQICDITDPFMVDIIANAPVRSECDLSESGWFQRGTWQKIKAAMKTKMIAITKDRLGSENDDPPKKGYIYNSFIASRLALYPDESDKPFTVSLEGLLRPLQDLESGRKQRRRPVLPKDRTTITATPDGSVGPEGDQGDEPTQWFLDRNNDDAEAFSPDRGWEHIVGSDVEDEEAVGEEEYVQDGGE</sequence>
<dbReference type="Gene3D" id="3.30.200.160">
    <property type="entry name" value="TFIIIC, subcomplex tauA, subunit Sfc1, barrel domain"/>
    <property type="match status" value="1"/>
</dbReference>
<evidence type="ECO:0000259" key="7">
    <source>
        <dbReference type="Pfam" id="PF17682"/>
    </source>
</evidence>
<name>A0A4Z0XZV2_9PEZI</name>
<feature type="domain" description="Transcription factor IIIC subunit 5 HTH" evidence="6">
    <location>
        <begin position="226"/>
        <end position="376"/>
    </location>
</feature>
<feature type="domain" description="Transcription factor IIIC subunit Tfc1/Sfc1 triple barrel" evidence="7">
    <location>
        <begin position="39"/>
        <end position="186"/>
    </location>
</feature>
<feature type="region of interest" description="Disordered" evidence="5">
    <location>
        <begin position="108"/>
        <end position="143"/>
    </location>
</feature>
<evidence type="ECO:0000256" key="1">
    <source>
        <dbReference type="ARBA" id="ARBA00004123"/>
    </source>
</evidence>